<evidence type="ECO:0000313" key="2">
    <source>
        <dbReference type="Proteomes" id="UP000324222"/>
    </source>
</evidence>
<proteinExistence type="predicted"/>
<protein>
    <submittedName>
        <fullName evidence="1">Uncharacterized protein</fullName>
    </submittedName>
</protein>
<reference evidence="1 2" key="1">
    <citation type="submission" date="2019-05" db="EMBL/GenBank/DDBJ databases">
        <title>Another draft genome of Portunus trituberculatus and its Hox gene families provides insights of decapod evolution.</title>
        <authorList>
            <person name="Jeong J.-H."/>
            <person name="Song I."/>
            <person name="Kim S."/>
            <person name="Choi T."/>
            <person name="Kim D."/>
            <person name="Ryu S."/>
            <person name="Kim W."/>
        </authorList>
    </citation>
    <scope>NUCLEOTIDE SEQUENCE [LARGE SCALE GENOMIC DNA]</scope>
    <source>
        <tissue evidence="1">Muscle</tissue>
    </source>
</reference>
<sequence length="141" mass="14879">MVRASGAGLGEGCRCAAPRYHSHQSPLLLVYTTASKGMGVIIHQSVDSSISISPRSPPPPDPPLGSGRWAEVASIAADGLRARRQTPLTTLFTRDPVSPSALPPHAIRPADKSGGRVQLLEVAAEVTPPPTWVDSQVTLRF</sequence>
<organism evidence="1 2">
    <name type="scientific">Portunus trituberculatus</name>
    <name type="common">Swimming crab</name>
    <name type="synonym">Neptunus trituberculatus</name>
    <dbReference type="NCBI Taxonomy" id="210409"/>
    <lineage>
        <taxon>Eukaryota</taxon>
        <taxon>Metazoa</taxon>
        <taxon>Ecdysozoa</taxon>
        <taxon>Arthropoda</taxon>
        <taxon>Crustacea</taxon>
        <taxon>Multicrustacea</taxon>
        <taxon>Malacostraca</taxon>
        <taxon>Eumalacostraca</taxon>
        <taxon>Eucarida</taxon>
        <taxon>Decapoda</taxon>
        <taxon>Pleocyemata</taxon>
        <taxon>Brachyura</taxon>
        <taxon>Eubrachyura</taxon>
        <taxon>Portunoidea</taxon>
        <taxon>Portunidae</taxon>
        <taxon>Portuninae</taxon>
        <taxon>Portunus</taxon>
    </lineage>
</organism>
<dbReference type="EMBL" id="VSRR010015051">
    <property type="protein sequence ID" value="MPC57756.1"/>
    <property type="molecule type" value="Genomic_DNA"/>
</dbReference>
<evidence type="ECO:0000313" key="1">
    <source>
        <dbReference type="EMBL" id="MPC57756.1"/>
    </source>
</evidence>
<keyword evidence="2" id="KW-1185">Reference proteome</keyword>
<gene>
    <name evidence="1" type="ORF">E2C01_051743</name>
</gene>
<dbReference type="Proteomes" id="UP000324222">
    <property type="component" value="Unassembled WGS sequence"/>
</dbReference>
<accession>A0A5B7GJP0</accession>
<dbReference type="AlphaFoldDB" id="A0A5B7GJP0"/>
<comment type="caution">
    <text evidence="1">The sequence shown here is derived from an EMBL/GenBank/DDBJ whole genome shotgun (WGS) entry which is preliminary data.</text>
</comment>
<name>A0A5B7GJP0_PORTR</name>